<dbReference type="InterPro" id="IPR036188">
    <property type="entry name" value="FAD/NAD-bd_sf"/>
</dbReference>
<comment type="cofactor">
    <cofactor evidence="1">
        <name>FAD</name>
        <dbReference type="ChEBI" id="CHEBI:57692"/>
    </cofactor>
</comment>
<dbReference type="InterPro" id="IPR012132">
    <property type="entry name" value="GMC_OxRdtase"/>
</dbReference>
<dbReference type="GO" id="GO:0050660">
    <property type="term" value="F:flavin adenine dinucleotide binding"/>
    <property type="evidence" value="ECO:0007669"/>
    <property type="project" value="InterPro"/>
</dbReference>
<feature type="compositionally biased region" description="Low complexity" evidence="5">
    <location>
        <begin position="184"/>
        <end position="199"/>
    </location>
</feature>
<name>A0A2U7U859_9VIRU</name>
<dbReference type="Gene3D" id="3.50.50.60">
    <property type="entry name" value="FAD/NAD(P)-binding domain"/>
    <property type="match status" value="2"/>
</dbReference>
<dbReference type="RefSeq" id="YP_009482883.1">
    <property type="nucleotide sequence ID" value="NC_037667.1"/>
</dbReference>
<feature type="region of interest" description="Disordered" evidence="5">
    <location>
        <begin position="348"/>
        <end position="378"/>
    </location>
</feature>
<proteinExistence type="inferred from homology"/>
<feature type="compositionally biased region" description="Low complexity" evidence="5">
    <location>
        <begin position="1037"/>
        <end position="1047"/>
    </location>
</feature>
<organism evidence="8">
    <name type="scientific">Pandoravirus quercus</name>
    <dbReference type="NCBI Taxonomy" id="2107709"/>
    <lineage>
        <taxon>Viruses</taxon>
        <taxon>Pandoravirus</taxon>
    </lineage>
</organism>
<evidence type="ECO:0000259" key="7">
    <source>
        <dbReference type="Pfam" id="PF05199"/>
    </source>
</evidence>
<accession>A0A2U7U859</accession>
<dbReference type="PANTHER" id="PTHR11552:SF147">
    <property type="entry name" value="CHOLINE DEHYDROGENASE, MITOCHONDRIAL"/>
    <property type="match status" value="1"/>
</dbReference>
<dbReference type="SUPFAM" id="SSF54373">
    <property type="entry name" value="FAD-linked reductases, C-terminal domain"/>
    <property type="match status" value="1"/>
</dbReference>
<evidence type="ECO:0000256" key="1">
    <source>
        <dbReference type="ARBA" id="ARBA00001974"/>
    </source>
</evidence>
<feature type="compositionally biased region" description="Basic and acidic residues" evidence="5">
    <location>
        <begin position="49"/>
        <end position="71"/>
    </location>
</feature>
<dbReference type="GeneID" id="36843755"/>
<dbReference type="Pfam" id="PF00732">
    <property type="entry name" value="GMC_oxred_N"/>
    <property type="match status" value="1"/>
</dbReference>
<keyword evidence="4" id="KW-0274">FAD</keyword>
<feature type="region of interest" description="Disordered" evidence="5">
    <location>
        <begin position="100"/>
        <end position="140"/>
    </location>
</feature>
<feature type="region of interest" description="Disordered" evidence="5">
    <location>
        <begin position="430"/>
        <end position="474"/>
    </location>
</feature>
<evidence type="ECO:0000256" key="3">
    <source>
        <dbReference type="ARBA" id="ARBA00022630"/>
    </source>
</evidence>
<dbReference type="EMBL" id="MG011689">
    <property type="protein sequence ID" value="AVK74614.1"/>
    <property type="molecule type" value="Genomic_DNA"/>
</dbReference>
<evidence type="ECO:0000259" key="6">
    <source>
        <dbReference type="Pfam" id="PF00732"/>
    </source>
</evidence>
<evidence type="ECO:0000256" key="5">
    <source>
        <dbReference type="SAM" id="MobiDB-lite"/>
    </source>
</evidence>
<evidence type="ECO:0000256" key="2">
    <source>
        <dbReference type="ARBA" id="ARBA00010790"/>
    </source>
</evidence>
<feature type="region of interest" description="Disordered" evidence="5">
    <location>
        <begin position="1037"/>
        <end position="1103"/>
    </location>
</feature>
<feature type="compositionally biased region" description="Basic and acidic residues" evidence="5">
    <location>
        <begin position="993"/>
        <end position="1002"/>
    </location>
</feature>
<evidence type="ECO:0000256" key="4">
    <source>
        <dbReference type="ARBA" id="ARBA00022827"/>
    </source>
</evidence>
<feature type="compositionally biased region" description="Basic and acidic residues" evidence="5">
    <location>
        <begin position="960"/>
        <end position="980"/>
    </location>
</feature>
<feature type="compositionally biased region" description="Acidic residues" evidence="5">
    <location>
        <begin position="455"/>
        <end position="464"/>
    </location>
</feature>
<dbReference type="InterPro" id="IPR000172">
    <property type="entry name" value="GMC_OxRdtase_N"/>
</dbReference>
<protein>
    <submittedName>
        <fullName evidence="8">Glucose-methanol-choline oxidoreductase</fullName>
    </submittedName>
</protein>
<feature type="compositionally biased region" description="Basic and acidic residues" evidence="5">
    <location>
        <begin position="441"/>
        <end position="454"/>
    </location>
</feature>
<dbReference type="GO" id="GO:0016614">
    <property type="term" value="F:oxidoreductase activity, acting on CH-OH group of donors"/>
    <property type="evidence" value="ECO:0007669"/>
    <property type="project" value="InterPro"/>
</dbReference>
<reference evidence="8" key="1">
    <citation type="journal article" date="2018" name="Nat. Commun.">
        <title>Diversity and evolution of the emerging Pandoraviridae family.</title>
        <authorList>
            <person name="Legendre M."/>
            <person name="Fabre E."/>
            <person name="Poirot O."/>
            <person name="Jeudy S."/>
            <person name="Lartigue A."/>
            <person name="Alempic J.M."/>
            <person name="Beucher L."/>
            <person name="Philippe N."/>
            <person name="Bertaux L."/>
            <person name="Christo-Foroux E."/>
            <person name="Labadie K."/>
            <person name="Coute Y."/>
            <person name="Abergel C."/>
            <person name="Claverie J.M."/>
        </authorList>
    </citation>
    <scope>NUCLEOTIDE SEQUENCE [LARGE SCALE GENOMIC DNA]</scope>
    <source>
        <strain evidence="8">Quercus</strain>
    </source>
</reference>
<dbReference type="Proteomes" id="UP000248852">
    <property type="component" value="Segment"/>
</dbReference>
<feature type="region of interest" description="Disordered" evidence="5">
    <location>
        <begin position="15"/>
        <end position="78"/>
    </location>
</feature>
<keyword evidence="3" id="KW-0285">Flavoprotein</keyword>
<dbReference type="Gene3D" id="3.30.410.40">
    <property type="match status" value="1"/>
</dbReference>
<dbReference type="KEGG" id="vg:36843755"/>
<dbReference type="PANTHER" id="PTHR11552">
    <property type="entry name" value="GLUCOSE-METHANOL-CHOLINE GMC OXIDOREDUCTASE"/>
    <property type="match status" value="1"/>
</dbReference>
<evidence type="ECO:0000313" key="8">
    <source>
        <dbReference type="EMBL" id="AVK74614.1"/>
    </source>
</evidence>
<sequence>MRSLFVFDCGERASCRAGARSRRHRPVSPARATGEPNKKERGRRRRRSAHDQKAPDAKGKDTHAQRKDKPTRTNRTSFFPTPICFPILLDDEGAARRKRAVDATPTGVFSKASETRRQARAAHGDNHHGAAAAQDQRAMGRGHADAPWMCRRCKRRPHDGDRTYTTTTAATMATDGQRRHATTNHNHNNGNNDDNGNNNVNEDAAVFDYIVVGLGAAGSACARALSDDPTVSVLALDWGPDRRADPTATDLLRGADAAHDPGTSIRVGGAAEPGLLGARCALGGGRAVGGSTLVDSALWGTGGTREWRDFAKACARAGPRHAGADVWLQRVAAAASIPLSRVEAYDGPQDAPIGGAPSSSSTAASATVPGLPSAYRRRPWDPGGYDNAFGRNGFVHGDHDQRHGWRQDGRHGDMDSRHYHYGGNLWDGGVHHGGRNSRRHGNVDMYRDATRGEYDDGDDGDNDVPDCPTRGTHGRVAVRALPPAWDALSDSFARAAGRVYGVREVADHNGPAEFGVARRVQFAVGLGPPHGFNRQPAGDAFVGHDAEKDRCALCRRRRRLTVVGGALVERVVFGPAQSDHPARGSEARPRALGVVYLERGTKAVRAHARRRVVLCASALTPALLQRSGIGDPRLIAGIGTRLVFANAAVGSGYHCPYGFRMVASVVAQGDTMPATGLGRGPPDVRSDLNPPGTVGIVLAQDSTRPTRRRRQWCVLAAAGPLPDYWPVAGDPLVRAASRWEPFGAAPPSMSAAALHDAANPGAAATTTTTAVISLSAWLLDPTSRGGGIETPSADPSVLPRARLGLYTDPADMRSMRALARSVARLIDAMAPTPDGHRLALAHPAPEIVADDALLDLWLRTEAFYVAHRHGGVCRVGAPPVAGGGGAREAGVVDGLLRVHGVDGLSVCDSTVFDHGMGPGTAAGTAAVLATAYADMLLDGIVDGPRHDGRPTSQRHHKPHEPRPPQRPREHAQRQHHEQTQRQEQYQQQQQQERLPREHPAHERRQHQPTQQTTMRKAGDSSARQALFVRVVQQRQQQPIAAPLARQQHVAVGRPPRRGGAEADRREPRRGVPVRSAFSFVTATAPRADDGVAPPPPTHNRRHR</sequence>
<feature type="compositionally biased region" description="Low complexity" evidence="5">
    <location>
        <begin position="351"/>
        <end position="367"/>
    </location>
</feature>
<feature type="compositionally biased region" description="Low complexity" evidence="5">
    <location>
        <begin position="981"/>
        <end position="992"/>
    </location>
</feature>
<dbReference type="SUPFAM" id="SSF51905">
    <property type="entry name" value="FAD/NAD(P)-binding domain"/>
    <property type="match status" value="1"/>
</dbReference>
<dbReference type="InterPro" id="IPR007867">
    <property type="entry name" value="GMC_OxRtase_C"/>
</dbReference>
<gene>
    <name evidence="8" type="ORF">pqer_cds_192</name>
</gene>
<feature type="domain" description="Glucose-methanol-choline oxidoreductase C-terminal" evidence="7">
    <location>
        <begin position="781"/>
        <end position="915"/>
    </location>
</feature>
<feature type="compositionally biased region" description="Basic and acidic residues" evidence="5">
    <location>
        <begin position="113"/>
        <end position="128"/>
    </location>
</feature>
<feature type="compositionally biased region" description="Basic and acidic residues" evidence="5">
    <location>
        <begin position="1058"/>
        <end position="1069"/>
    </location>
</feature>
<feature type="region of interest" description="Disordered" evidence="5">
    <location>
        <begin position="941"/>
        <end position="1021"/>
    </location>
</feature>
<comment type="similarity">
    <text evidence="2">Belongs to the GMC oxidoreductase family.</text>
</comment>
<feature type="region of interest" description="Disordered" evidence="5">
    <location>
        <begin position="175"/>
        <end position="199"/>
    </location>
</feature>
<dbReference type="Pfam" id="PF05199">
    <property type="entry name" value="GMC_oxred_C"/>
    <property type="match status" value="1"/>
</dbReference>
<feature type="domain" description="Glucose-methanol-choline oxidoreductase N-terminal" evidence="6">
    <location>
        <begin position="558"/>
        <end position="642"/>
    </location>
</feature>